<dbReference type="InterPro" id="IPR036890">
    <property type="entry name" value="HATPase_C_sf"/>
</dbReference>
<dbReference type="InterPro" id="IPR013656">
    <property type="entry name" value="PAS_4"/>
</dbReference>
<reference evidence="10 11" key="1">
    <citation type="submission" date="2018-02" db="EMBL/GenBank/DDBJ databases">
        <title>Novel Leptospira species isolated from soil and water in Japan.</title>
        <authorList>
            <person name="Nakao R."/>
            <person name="Masuzawa T."/>
        </authorList>
    </citation>
    <scope>NUCLEOTIDE SEQUENCE [LARGE SCALE GENOMIC DNA]</scope>
    <source>
        <strain evidence="10 11">YH101</strain>
    </source>
</reference>
<dbReference type="Gene3D" id="3.30.565.10">
    <property type="entry name" value="Histidine kinase-like ATPase, C-terminal domain"/>
    <property type="match status" value="1"/>
</dbReference>
<dbReference type="PANTHER" id="PTHR43304">
    <property type="entry name" value="PHYTOCHROME-LIKE PROTEIN CPH1"/>
    <property type="match status" value="1"/>
</dbReference>
<dbReference type="InterPro" id="IPR013655">
    <property type="entry name" value="PAS_fold_3"/>
</dbReference>
<keyword evidence="11" id="KW-1185">Reference proteome</keyword>
<comment type="catalytic activity">
    <reaction evidence="1">
        <text>ATP + protein L-histidine = ADP + protein N-phospho-L-histidine.</text>
        <dbReference type="EC" id="2.7.13.3"/>
    </reaction>
</comment>
<dbReference type="Pfam" id="PF08447">
    <property type="entry name" value="PAS_3"/>
    <property type="match status" value="2"/>
</dbReference>
<accession>A0A2P2E0J0</accession>
<evidence type="ECO:0000256" key="5">
    <source>
        <dbReference type="ARBA" id="ARBA00022777"/>
    </source>
</evidence>
<feature type="domain" description="PAS" evidence="8">
    <location>
        <begin position="290"/>
        <end position="353"/>
    </location>
</feature>
<dbReference type="PROSITE" id="PS50113">
    <property type="entry name" value="PAC"/>
    <property type="match status" value="2"/>
</dbReference>
<evidence type="ECO:0000259" key="8">
    <source>
        <dbReference type="PROSITE" id="PS50112"/>
    </source>
</evidence>
<evidence type="ECO:0000259" key="7">
    <source>
        <dbReference type="PROSITE" id="PS50109"/>
    </source>
</evidence>
<dbReference type="Gene3D" id="3.30.450.20">
    <property type="entry name" value="PAS domain"/>
    <property type="match status" value="3"/>
</dbReference>
<organism evidence="10 11">
    <name type="scientific">Leptospira ryugenii</name>
    <dbReference type="NCBI Taxonomy" id="1917863"/>
    <lineage>
        <taxon>Bacteria</taxon>
        <taxon>Pseudomonadati</taxon>
        <taxon>Spirochaetota</taxon>
        <taxon>Spirochaetia</taxon>
        <taxon>Leptospirales</taxon>
        <taxon>Leptospiraceae</taxon>
        <taxon>Leptospira</taxon>
    </lineage>
</organism>
<dbReference type="InterPro" id="IPR036097">
    <property type="entry name" value="HisK_dim/P_sf"/>
</dbReference>
<dbReference type="EC" id="2.7.13.3" evidence="2"/>
<gene>
    <name evidence="10" type="ORF">LPTSP4_19140</name>
</gene>
<evidence type="ECO:0000313" key="11">
    <source>
        <dbReference type="Proteomes" id="UP000245133"/>
    </source>
</evidence>
<dbReference type="SUPFAM" id="SSF47384">
    <property type="entry name" value="Homodimeric domain of signal transducing histidine kinase"/>
    <property type="match status" value="1"/>
</dbReference>
<proteinExistence type="predicted"/>
<dbReference type="InterPro" id="IPR005467">
    <property type="entry name" value="His_kinase_dom"/>
</dbReference>
<dbReference type="InterPro" id="IPR003594">
    <property type="entry name" value="HATPase_dom"/>
</dbReference>
<dbReference type="SUPFAM" id="SSF55874">
    <property type="entry name" value="ATPase domain of HSP90 chaperone/DNA topoisomerase II/histidine kinase"/>
    <property type="match status" value="1"/>
</dbReference>
<dbReference type="SMART" id="SM00387">
    <property type="entry name" value="HATPase_c"/>
    <property type="match status" value="1"/>
</dbReference>
<evidence type="ECO:0000313" key="10">
    <source>
        <dbReference type="EMBL" id="GBF50389.1"/>
    </source>
</evidence>
<keyword evidence="5" id="KW-0418">Kinase</keyword>
<name>A0A2P2E0J0_9LEPT</name>
<dbReference type="SUPFAM" id="SSF55785">
    <property type="entry name" value="PYP-like sensor domain (PAS domain)"/>
    <property type="match status" value="3"/>
</dbReference>
<evidence type="ECO:0000256" key="4">
    <source>
        <dbReference type="ARBA" id="ARBA00022679"/>
    </source>
</evidence>
<dbReference type="AlphaFoldDB" id="A0A2P2E0J0"/>
<keyword evidence="3" id="KW-0597">Phosphoprotein</keyword>
<dbReference type="PROSITE" id="PS50112">
    <property type="entry name" value="PAS"/>
    <property type="match status" value="2"/>
</dbReference>
<dbReference type="OrthoDB" id="344048at2"/>
<keyword evidence="6" id="KW-0175">Coiled coil</keyword>
<dbReference type="GO" id="GO:0000155">
    <property type="term" value="F:phosphorelay sensor kinase activity"/>
    <property type="evidence" value="ECO:0007669"/>
    <property type="project" value="InterPro"/>
</dbReference>
<dbReference type="InterPro" id="IPR052162">
    <property type="entry name" value="Sensor_kinase/Photoreceptor"/>
</dbReference>
<dbReference type="SMART" id="SM00091">
    <property type="entry name" value="PAS"/>
    <property type="match status" value="3"/>
</dbReference>
<dbReference type="Gene3D" id="1.10.287.130">
    <property type="match status" value="1"/>
</dbReference>
<evidence type="ECO:0000256" key="6">
    <source>
        <dbReference type="SAM" id="Coils"/>
    </source>
</evidence>
<dbReference type="PRINTS" id="PR00344">
    <property type="entry name" value="BCTRLSENSOR"/>
</dbReference>
<dbReference type="InterPro" id="IPR001610">
    <property type="entry name" value="PAC"/>
</dbReference>
<dbReference type="Pfam" id="PF02518">
    <property type="entry name" value="HATPase_c"/>
    <property type="match status" value="1"/>
</dbReference>
<dbReference type="InterPro" id="IPR004358">
    <property type="entry name" value="Sig_transdc_His_kin-like_C"/>
</dbReference>
<dbReference type="NCBIfam" id="TIGR00229">
    <property type="entry name" value="sensory_box"/>
    <property type="match status" value="2"/>
</dbReference>
<feature type="domain" description="PAC" evidence="9">
    <location>
        <begin position="363"/>
        <end position="415"/>
    </location>
</feature>
<comment type="caution">
    <text evidence="10">The sequence shown here is derived from an EMBL/GenBank/DDBJ whole genome shotgun (WGS) entry which is preliminary data.</text>
</comment>
<feature type="domain" description="PAS" evidence="8">
    <location>
        <begin position="23"/>
        <end position="79"/>
    </location>
</feature>
<dbReference type="PANTHER" id="PTHR43304:SF1">
    <property type="entry name" value="PAC DOMAIN-CONTAINING PROTEIN"/>
    <property type="match status" value="1"/>
</dbReference>
<sequence length="644" mass="73718">MKPETTLGAIIDKLPVMYLQYTFYPDGTSQIFYVSDAVRDIYGIEPEKALQDASLLWYQIDPEHISVLLDKINQSAKLDKSWSHVWKIRQKTGKQLWVYGQATPERQSDGSILWNSITLDITEYQSHQERLIQNASISKAILDQIPDAIFSLDRNLCYTSFNESHRQYMKSLYGHDISIGQNAIALLPEGEIRDSALEKLKKAFAGEIVSETAFHGNSEDARQAFELRHNPIYDQHQSVIGVAILAIENTDQVKTWKELEELNHKLKDSNAELKSIELELQKQKDALEQSERKYRQLVESQTEFVTLSDPDTKIEFANAALQKALGLAESEILGKRWKDFAIPEDLHMIEEKILSLDPDHHIFLWENRDKRANGELGWTAWINQGIFDEGGNLIKIHSVGRDITELKNSYQQALDLLSVSSEQNKKLKNFTYIVSHNLRSHSANIKGILELLQLSVDPEEKNKLFDLLHFSANRLEETIHNLNEILTIQENNLRIMVRINLGNEIKKTLDVLTNVIASTKCTIHLEIEHNIFVKVIPAYLESVLLNVIGNAIKYRSPVRDPKVWIRTEETAEYLVLQIEDNGLGIDLSKYENKIFGMYKTFHGNEDAKGFGLYLAKTQMESMGGKINVQSEVNKGSTFSIYFQK</sequence>
<dbReference type="PROSITE" id="PS50109">
    <property type="entry name" value="HIS_KIN"/>
    <property type="match status" value="1"/>
</dbReference>
<dbReference type="RefSeq" id="WP_108976249.1">
    <property type="nucleotide sequence ID" value="NZ_BFBB01000004.1"/>
</dbReference>
<evidence type="ECO:0000256" key="2">
    <source>
        <dbReference type="ARBA" id="ARBA00012438"/>
    </source>
</evidence>
<keyword evidence="4" id="KW-0808">Transferase</keyword>
<dbReference type="SMART" id="SM00086">
    <property type="entry name" value="PAC"/>
    <property type="match status" value="2"/>
</dbReference>
<feature type="domain" description="PAC" evidence="9">
    <location>
        <begin position="82"/>
        <end position="133"/>
    </location>
</feature>
<dbReference type="InterPro" id="IPR035965">
    <property type="entry name" value="PAS-like_dom_sf"/>
</dbReference>
<dbReference type="Pfam" id="PF08448">
    <property type="entry name" value="PAS_4"/>
    <property type="match status" value="1"/>
</dbReference>
<dbReference type="Proteomes" id="UP000245133">
    <property type="component" value="Unassembled WGS sequence"/>
</dbReference>
<evidence type="ECO:0000256" key="3">
    <source>
        <dbReference type="ARBA" id="ARBA00022553"/>
    </source>
</evidence>
<dbReference type="EMBL" id="BFBB01000004">
    <property type="protein sequence ID" value="GBF50389.1"/>
    <property type="molecule type" value="Genomic_DNA"/>
</dbReference>
<dbReference type="CDD" id="cd00130">
    <property type="entry name" value="PAS"/>
    <property type="match status" value="2"/>
</dbReference>
<protein>
    <recommendedName>
        <fullName evidence="2">histidine kinase</fullName>
        <ecNumber evidence="2">2.7.13.3</ecNumber>
    </recommendedName>
</protein>
<dbReference type="InterPro" id="IPR000014">
    <property type="entry name" value="PAS"/>
</dbReference>
<evidence type="ECO:0000256" key="1">
    <source>
        <dbReference type="ARBA" id="ARBA00000085"/>
    </source>
</evidence>
<feature type="coiled-coil region" evidence="6">
    <location>
        <begin position="259"/>
        <end position="300"/>
    </location>
</feature>
<evidence type="ECO:0000259" key="9">
    <source>
        <dbReference type="PROSITE" id="PS50113"/>
    </source>
</evidence>
<dbReference type="InterPro" id="IPR000700">
    <property type="entry name" value="PAS-assoc_C"/>
</dbReference>
<feature type="domain" description="Histidine kinase" evidence="7">
    <location>
        <begin position="433"/>
        <end position="644"/>
    </location>
</feature>